<sequence length="91" mass="10786">MGVNETFENYKQDPNLLLYQDILAEKQATKAELKYAVWNWLKEFFEYKYKIIKRSIQLSTGAIYCLATKSSFDDFIDKLLEAEDKQDLTME</sequence>
<proteinExistence type="predicted"/>
<dbReference type="EMBL" id="HACG01031450">
    <property type="protein sequence ID" value="CEK78315.1"/>
    <property type="molecule type" value="Transcribed_RNA"/>
</dbReference>
<gene>
    <name evidence="1" type="primary">ORF109510</name>
</gene>
<evidence type="ECO:0000313" key="1">
    <source>
        <dbReference type="EMBL" id="CEK78315.1"/>
    </source>
</evidence>
<dbReference type="AlphaFoldDB" id="A0A0B7AED1"/>
<reference evidence="1" key="1">
    <citation type="submission" date="2014-12" db="EMBL/GenBank/DDBJ databases">
        <title>Insight into the proteome of Arion vulgaris.</title>
        <authorList>
            <person name="Aradska J."/>
            <person name="Bulat T."/>
            <person name="Smidak R."/>
            <person name="Sarate P."/>
            <person name="Gangsoo J."/>
            <person name="Sialana F."/>
            <person name="Bilban M."/>
            <person name="Lubec G."/>
        </authorList>
    </citation>
    <scope>NUCLEOTIDE SEQUENCE</scope>
    <source>
        <tissue evidence="1">Skin</tissue>
    </source>
</reference>
<protein>
    <submittedName>
        <fullName evidence="1">Uncharacterized protein</fullName>
    </submittedName>
</protein>
<name>A0A0B7AED1_9EUPU</name>
<accession>A0A0B7AED1</accession>
<organism evidence="1">
    <name type="scientific">Arion vulgaris</name>
    <dbReference type="NCBI Taxonomy" id="1028688"/>
    <lineage>
        <taxon>Eukaryota</taxon>
        <taxon>Metazoa</taxon>
        <taxon>Spiralia</taxon>
        <taxon>Lophotrochozoa</taxon>
        <taxon>Mollusca</taxon>
        <taxon>Gastropoda</taxon>
        <taxon>Heterobranchia</taxon>
        <taxon>Euthyneura</taxon>
        <taxon>Panpulmonata</taxon>
        <taxon>Eupulmonata</taxon>
        <taxon>Stylommatophora</taxon>
        <taxon>Helicina</taxon>
        <taxon>Arionoidea</taxon>
        <taxon>Arionidae</taxon>
        <taxon>Arion</taxon>
    </lineage>
</organism>